<dbReference type="SUPFAM" id="SSF47413">
    <property type="entry name" value="lambda repressor-like DNA-binding domains"/>
    <property type="match status" value="1"/>
</dbReference>
<evidence type="ECO:0000313" key="3">
    <source>
        <dbReference type="Proteomes" id="UP000283633"/>
    </source>
</evidence>
<dbReference type="AlphaFoldDB" id="A0A426D3N3"/>
<gene>
    <name evidence="2" type="ORF">D1831_14235</name>
</gene>
<evidence type="ECO:0000259" key="1">
    <source>
        <dbReference type="PROSITE" id="PS50943"/>
    </source>
</evidence>
<comment type="caution">
    <text evidence="2">The sequence shown here is derived from an EMBL/GenBank/DDBJ whole genome shotgun (WGS) entry which is preliminary data.</text>
</comment>
<reference evidence="2 3" key="1">
    <citation type="submission" date="2018-08" db="EMBL/GenBank/DDBJ databases">
        <title>Genome Lactobacillus garii FI11369.</title>
        <authorList>
            <person name="Diaz M."/>
            <person name="Narbad A."/>
        </authorList>
    </citation>
    <scope>NUCLEOTIDE SEQUENCE [LARGE SCALE GENOMIC DNA]</scope>
    <source>
        <strain evidence="2 3">FI11369</strain>
    </source>
</reference>
<dbReference type="SMART" id="SM00530">
    <property type="entry name" value="HTH_XRE"/>
    <property type="match status" value="1"/>
</dbReference>
<dbReference type="InterPro" id="IPR001387">
    <property type="entry name" value="Cro/C1-type_HTH"/>
</dbReference>
<keyword evidence="3" id="KW-1185">Reference proteome</keyword>
<organism evidence="2 3">
    <name type="scientific">Lactiplantibacillus garii</name>
    <dbReference type="NCBI Taxonomy" id="2306423"/>
    <lineage>
        <taxon>Bacteria</taxon>
        <taxon>Bacillati</taxon>
        <taxon>Bacillota</taxon>
        <taxon>Bacilli</taxon>
        <taxon>Lactobacillales</taxon>
        <taxon>Lactobacillaceae</taxon>
        <taxon>Lactiplantibacillus</taxon>
    </lineage>
</organism>
<protein>
    <submittedName>
        <fullName evidence="2">XRE family transcriptional regulator</fullName>
    </submittedName>
</protein>
<dbReference type="Gene3D" id="1.10.260.40">
    <property type="entry name" value="lambda repressor-like DNA-binding domains"/>
    <property type="match status" value="1"/>
</dbReference>
<dbReference type="InterPro" id="IPR010982">
    <property type="entry name" value="Lambda_DNA-bd_dom_sf"/>
</dbReference>
<proteinExistence type="predicted"/>
<evidence type="ECO:0000313" key="2">
    <source>
        <dbReference type="EMBL" id="RRK09182.1"/>
    </source>
</evidence>
<dbReference type="PROSITE" id="PS50943">
    <property type="entry name" value="HTH_CROC1"/>
    <property type="match status" value="1"/>
</dbReference>
<dbReference type="EMBL" id="QWZQ01000102">
    <property type="protein sequence ID" value="RRK09182.1"/>
    <property type="molecule type" value="Genomic_DNA"/>
</dbReference>
<feature type="domain" description="HTH cro/C1-type" evidence="1">
    <location>
        <begin position="38"/>
        <end position="86"/>
    </location>
</feature>
<dbReference type="Proteomes" id="UP000283633">
    <property type="component" value="Unassembled WGS sequence"/>
</dbReference>
<sequence length="98" mass="11200">MKSYEQFDKYIEERKASDPSFKRYYEANQNAQSLAHMLTRWRKRKKLTQTQLAKMTGKSQSQIARIEAGNSNVTLGTISEIVAATGDRVQVNIVSDQD</sequence>
<accession>A0A426D3N3</accession>
<dbReference type="CDD" id="cd00093">
    <property type="entry name" value="HTH_XRE"/>
    <property type="match status" value="1"/>
</dbReference>
<dbReference type="Pfam" id="PF01381">
    <property type="entry name" value="HTH_3"/>
    <property type="match status" value="1"/>
</dbReference>
<dbReference type="RefSeq" id="WP_125073445.1">
    <property type="nucleotide sequence ID" value="NZ_QWZQ01000102.1"/>
</dbReference>
<name>A0A426D3N3_9LACO</name>
<dbReference type="OrthoDB" id="2322940at2"/>
<dbReference type="GO" id="GO:0003677">
    <property type="term" value="F:DNA binding"/>
    <property type="evidence" value="ECO:0007669"/>
    <property type="project" value="InterPro"/>
</dbReference>